<dbReference type="EMBL" id="JTDE01022019">
    <property type="protein sequence ID" value="KAF7232170.1"/>
    <property type="molecule type" value="Genomic_DNA"/>
</dbReference>
<evidence type="ECO:0000313" key="2">
    <source>
        <dbReference type="EMBL" id="KAF7232170.1"/>
    </source>
</evidence>
<reference evidence="2" key="1">
    <citation type="submission" date="2019-07" db="EMBL/GenBank/DDBJ databases">
        <title>Annotation for the trematode Paragonimus miyazaki's.</title>
        <authorList>
            <person name="Choi Y.-J."/>
        </authorList>
    </citation>
    <scope>NUCLEOTIDE SEQUENCE</scope>
    <source>
        <strain evidence="2">Japan</strain>
    </source>
</reference>
<gene>
    <name evidence="2" type="ORF">EG68_11541</name>
</gene>
<feature type="chain" id="PRO_5035849773" evidence="1">
    <location>
        <begin position="17"/>
        <end position="111"/>
    </location>
</feature>
<proteinExistence type="predicted"/>
<dbReference type="Proteomes" id="UP000822476">
    <property type="component" value="Unassembled WGS sequence"/>
</dbReference>
<organism evidence="2 3">
    <name type="scientific">Paragonimus skrjabini miyazakii</name>
    <dbReference type="NCBI Taxonomy" id="59628"/>
    <lineage>
        <taxon>Eukaryota</taxon>
        <taxon>Metazoa</taxon>
        <taxon>Spiralia</taxon>
        <taxon>Lophotrochozoa</taxon>
        <taxon>Platyhelminthes</taxon>
        <taxon>Trematoda</taxon>
        <taxon>Digenea</taxon>
        <taxon>Plagiorchiida</taxon>
        <taxon>Troglotremata</taxon>
        <taxon>Troglotrematidae</taxon>
        <taxon>Paragonimus</taxon>
    </lineage>
</organism>
<evidence type="ECO:0000313" key="3">
    <source>
        <dbReference type="Proteomes" id="UP000822476"/>
    </source>
</evidence>
<feature type="signal peptide" evidence="1">
    <location>
        <begin position="1"/>
        <end position="16"/>
    </location>
</feature>
<dbReference type="OrthoDB" id="10027956at2759"/>
<protein>
    <submittedName>
        <fullName evidence="2">Uncharacterized protein</fullName>
    </submittedName>
</protein>
<accession>A0A8S9YCA8</accession>
<keyword evidence="1" id="KW-0732">Signal</keyword>
<dbReference type="AlphaFoldDB" id="A0A8S9YCA8"/>
<name>A0A8S9YCA8_9TREM</name>
<sequence length="111" mass="12558">MFLVGLLANQLAACNCQMGEPHDDIWTSSVCSSKMVEGPGVTRQLSSRRSKPDMAALVDQHRDEPRFIYSHKFKRSDATINRVFPVVDLDVLPNSSVQKLRRKRVTDEQIS</sequence>
<evidence type="ECO:0000256" key="1">
    <source>
        <dbReference type="SAM" id="SignalP"/>
    </source>
</evidence>
<comment type="caution">
    <text evidence="2">The sequence shown here is derived from an EMBL/GenBank/DDBJ whole genome shotgun (WGS) entry which is preliminary data.</text>
</comment>
<keyword evidence="3" id="KW-1185">Reference proteome</keyword>